<evidence type="ECO:0000313" key="6">
    <source>
        <dbReference type="Proteomes" id="UP000288805"/>
    </source>
</evidence>
<evidence type="ECO:0000313" key="5">
    <source>
        <dbReference type="EMBL" id="RVW41472.1"/>
    </source>
</evidence>
<evidence type="ECO:0000256" key="3">
    <source>
        <dbReference type="ARBA" id="ARBA00023008"/>
    </source>
</evidence>
<dbReference type="Pfam" id="PF07731">
    <property type="entry name" value="Cu-oxidase_2"/>
    <property type="match status" value="1"/>
</dbReference>
<dbReference type="InterPro" id="IPR011706">
    <property type="entry name" value="Cu-oxidase_C"/>
</dbReference>
<dbReference type="InterPro" id="IPR002355">
    <property type="entry name" value="Cu_oxidase_Cu_BS"/>
</dbReference>
<dbReference type="GO" id="GO:0016491">
    <property type="term" value="F:oxidoreductase activity"/>
    <property type="evidence" value="ECO:0007669"/>
    <property type="project" value="InterPro"/>
</dbReference>
<reference evidence="5 6" key="1">
    <citation type="journal article" date="2018" name="PLoS Genet.">
        <title>Population sequencing reveals clonal diversity and ancestral inbreeding in the grapevine cultivar Chardonnay.</title>
        <authorList>
            <person name="Roach M.J."/>
            <person name="Johnson D.L."/>
            <person name="Bohlmann J."/>
            <person name="van Vuuren H.J."/>
            <person name="Jones S.J."/>
            <person name="Pretorius I.S."/>
            <person name="Schmidt S.A."/>
            <person name="Borneman A.R."/>
        </authorList>
    </citation>
    <scope>NUCLEOTIDE SEQUENCE [LARGE SCALE GENOMIC DNA]</scope>
    <source>
        <strain evidence="6">cv. Chardonnay</strain>
        <tissue evidence="5">Leaf</tissue>
    </source>
</reference>
<evidence type="ECO:0000256" key="2">
    <source>
        <dbReference type="ARBA" id="ARBA00022723"/>
    </source>
</evidence>
<feature type="domain" description="Plastocyanin-like" evidence="4">
    <location>
        <begin position="166"/>
        <end position="190"/>
    </location>
</feature>
<evidence type="ECO:0000259" key="4">
    <source>
        <dbReference type="Pfam" id="PF07731"/>
    </source>
</evidence>
<sequence length="207" mass="23512">MSLYHQTFQGCQPKNFNSHSYPSWFNFHPYIGINAQVSLSLKGLNNQCSKQYKVKPLSGAGARRGPEWVRPAYFTVGLGPWKVWEYLSNNPIKIVVSLGKYPRFGPSRVTKTCMVVLRRTKLTKLMASSLNLTGERIKLEGEISSRSHRCEYPSQGSFTQVTAGRVWFMHCHVEQHLTWGMETAFIVNNGKRLEAQMLSPPSDMPPC</sequence>
<comment type="caution">
    <text evidence="5">The sequence shown here is derived from an EMBL/GenBank/DDBJ whole genome shotgun (WGS) entry which is preliminary data.</text>
</comment>
<dbReference type="PROSITE" id="PS00080">
    <property type="entry name" value="MULTICOPPER_OXIDASE2"/>
    <property type="match status" value="1"/>
</dbReference>
<organism evidence="5 6">
    <name type="scientific">Vitis vinifera</name>
    <name type="common">Grape</name>
    <dbReference type="NCBI Taxonomy" id="29760"/>
    <lineage>
        <taxon>Eukaryota</taxon>
        <taxon>Viridiplantae</taxon>
        <taxon>Streptophyta</taxon>
        <taxon>Embryophyta</taxon>
        <taxon>Tracheophyta</taxon>
        <taxon>Spermatophyta</taxon>
        <taxon>Magnoliopsida</taxon>
        <taxon>eudicotyledons</taxon>
        <taxon>Gunneridae</taxon>
        <taxon>Pentapetalae</taxon>
        <taxon>rosids</taxon>
        <taxon>Vitales</taxon>
        <taxon>Vitaceae</taxon>
        <taxon>Viteae</taxon>
        <taxon>Vitis</taxon>
    </lineage>
</organism>
<proteinExistence type="inferred from homology"/>
<evidence type="ECO:0000256" key="1">
    <source>
        <dbReference type="ARBA" id="ARBA00010609"/>
    </source>
</evidence>
<accession>A0A438E188</accession>
<dbReference type="AlphaFoldDB" id="A0A438E188"/>
<keyword evidence="3" id="KW-0186">Copper</keyword>
<dbReference type="EMBL" id="QGNW01001436">
    <property type="protein sequence ID" value="RVW41472.1"/>
    <property type="molecule type" value="Genomic_DNA"/>
</dbReference>
<comment type="similarity">
    <text evidence="1">Belongs to the multicopper oxidase family.</text>
</comment>
<dbReference type="InterPro" id="IPR008972">
    <property type="entry name" value="Cupredoxin"/>
</dbReference>
<gene>
    <name evidence="5" type="primary">LAC16_6</name>
    <name evidence="5" type="ORF">CK203_116968</name>
</gene>
<name>A0A438E188_VITVI</name>
<dbReference type="SUPFAM" id="SSF49503">
    <property type="entry name" value="Cupredoxins"/>
    <property type="match status" value="2"/>
</dbReference>
<keyword evidence="2" id="KW-0479">Metal-binding</keyword>
<dbReference type="GO" id="GO:0005507">
    <property type="term" value="F:copper ion binding"/>
    <property type="evidence" value="ECO:0007669"/>
    <property type="project" value="InterPro"/>
</dbReference>
<dbReference type="Proteomes" id="UP000288805">
    <property type="component" value="Unassembled WGS sequence"/>
</dbReference>
<protein>
    <submittedName>
        <fullName evidence="5">Putative laccase-16</fullName>
    </submittedName>
</protein>
<dbReference type="Gene3D" id="2.60.40.420">
    <property type="entry name" value="Cupredoxins - blue copper proteins"/>
    <property type="match status" value="1"/>
</dbReference>